<keyword evidence="1" id="KW-0255">Endonuclease</keyword>
<keyword evidence="1" id="KW-0540">Nuclease</keyword>
<dbReference type="AlphaFoldDB" id="A0A4D6M4R4"/>
<keyword evidence="1" id="KW-0378">Hydrolase</keyword>
<dbReference type="GO" id="GO:0004519">
    <property type="term" value="F:endonuclease activity"/>
    <property type="evidence" value="ECO:0007669"/>
    <property type="project" value="UniProtKB-KW"/>
</dbReference>
<dbReference type="EMBL" id="CP039350">
    <property type="protein sequence ID" value="QCD95763.1"/>
    <property type="molecule type" value="Genomic_DNA"/>
</dbReference>
<evidence type="ECO:0000313" key="1">
    <source>
        <dbReference type="EMBL" id="QCD95763.1"/>
    </source>
</evidence>
<accession>A0A4D6M4R4</accession>
<proteinExistence type="predicted"/>
<sequence length="74" mass="8561">MENRTQVRCPENQELAAYMWNKWQEMAEQPKGISDNFEMTLSKAHFNVCSSKTPILTIKDFSQVKIEGYNGTES</sequence>
<dbReference type="Proteomes" id="UP000501690">
    <property type="component" value="Linkage Group LG6"/>
</dbReference>
<protein>
    <submittedName>
        <fullName evidence="1">Crossover junction endonuclease MUS81</fullName>
    </submittedName>
</protein>
<reference evidence="1 2" key="1">
    <citation type="submission" date="2019-04" db="EMBL/GenBank/DDBJ databases">
        <title>An improved genome assembly and genetic linkage map for asparagus bean, Vigna unguiculata ssp. sesquipedialis.</title>
        <authorList>
            <person name="Xia Q."/>
            <person name="Zhang R."/>
            <person name="Dong Y."/>
        </authorList>
    </citation>
    <scope>NUCLEOTIDE SEQUENCE [LARGE SCALE GENOMIC DNA]</scope>
    <source>
        <tissue evidence="1">Leaf</tissue>
    </source>
</reference>
<keyword evidence="2" id="KW-1185">Reference proteome</keyword>
<name>A0A4D6M4R4_VIGUN</name>
<evidence type="ECO:0000313" key="2">
    <source>
        <dbReference type="Proteomes" id="UP000501690"/>
    </source>
</evidence>
<organism evidence="1 2">
    <name type="scientific">Vigna unguiculata</name>
    <name type="common">Cowpea</name>
    <dbReference type="NCBI Taxonomy" id="3917"/>
    <lineage>
        <taxon>Eukaryota</taxon>
        <taxon>Viridiplantae</taxon>
        <taxon>Streptophyta</taxon>
        <taxon>Embryophyta</taxon>
        <taxon>Tracheophyta</taxon>
        <taxon>Spermatophyta</taxon>
        <taxon>Magnoliopsida</taxon>
        <taxon>eudicotyledons</taxon>
        <taxon>Gunneridae</taxon>
        <taxon>Pentapetalae</taxon>
        <taxon>rosids</taxon>
        <taxon>fabids</taxon>
        <taxon>Fabales</taxon>
        <taxon>Fabaceae</taxon>
        <taxon>Papilionoideae</taxon>
        <taxon>50 kb inversion clade</taxon>
        <taxon>NPAAA clade</taxon>
        <taxon>indigoferoid/millettioid clade</taxon>
        <taxon>Phaseoleae</taxon>
        <taxon>Vigna</taxon>
    </lineage>
</organism>
<gene>
    <name evidence="1" type="ORF">DEO72_LG6g459</name>
</gene>